<dbReference type="InterPro" id="IPR008901">
    <property type="entry name" value="ACER"/>
</dbReference>
<dbReference type="Pfam" id="PF05875">
    <property type="entry name" value="Ceramidase"/>
    <property type="match status" value="1"/>
</dbReference>
<dbReference type="EMBL" id="MN739015">
    <property type="protein sequence ID" value="QHT35228.1"/>
    <property type="molecule type" value="Genomic_DNA"/>
</dbReference>
<accession>A0A6C0F1F8</accession>
<evidence type="ECO:0000256" key="4">
    <source>
        <dbReference type="ARBA" id="ARBA00022989"/>
    </source>
</evidence>
<keyword evidence="4 6" id="KW-1133">Transmembrane helix</keyword>
<keyword evidence="2 6" id="KW-0812">Transmembrane</keyword>
<evidence type="ECO:0000256" key="2">
    <source>
        <dbReference type="ARBA" id="ARBA00022692"/>
    </source>
</evidence>
<dbReference type="GO" id="GO:0006672">
    <property type="term" value="P:ceramide metabolic process"/>
    <property type="evidence" value="ECO:0007669"/>
    <property type="project" value="InterPro"/>
</dbReference>
<dbReference type="GO" id="GO:0016020">
    <property type="term" value="C:membrane"/>
    <property type="evidence" value="ECO:0007669"/>
    <property type="project" value="UniProtKB-SubCell"/>
</dbReference>
<sequence>MSLVQWCEREFHSYEPYNSISNLAFILVYFASPKRNALIAAIGCGSFYFHITGSYLGEILDELPMSLLAYQYYTVIARSHSRTYLAVLSMAWILYIRYKLYAIFTAIFTCQILLPLGMVIVQPKKMGMRKSYLVISWAYMTTAFSCWGYERYLHATGHCPSDTGDFTYYLHSYWHVGAALAHYYFMEASIQ</sequence>
<evidence type="ECO:0000256" key="1">
    <source>
        <dbReference type="ARBA" id="ARBA00004141"/>
    </source>
</evidence>
<reference evidence="7" key="1">
    <citation type="journal article" date="2020" name="Nature">
        <title>Giant virus diversity and host interactions through global metagenomics.</title>
        <authorList>
            <person name="Schulz F."/>
            <person name="Roux S."/>
            <person name="Paez-Espino D."/>
            <person name="Jungbluth S."/>
            <person name="Walsh D.A."/>
            <person name="Denef V.J."/>
            <person name="McMahon K.D."/>
            <person name="Konstantinidis K.T."/>
            <person name="Eloe-Fadrosh E.A."/>
            <person name="Kyrpides N.C."/>
            <person name="Woyke T."/>
        </authorList>
    </citation>
    <scope>NUCLEOTIDE SEQUENCE</scope>
    <source>
        <strain evidence="7">GVMAG-M-3300009180-1</strain>
    </source>
</reference>
<proteinExistence type="predicted"/>
<keyword evidence="3" id="KW-0378">Hydrolase</keyword>
<dbReference type="GO" id="GO:0016811">
    <property type="term" value="F:hydrolase activity, acting on carbon-nitrogen (but not peptide) bonds, in linear amides"/>
    <property type="evidence" value="ECO:0007669"/>
    <property type="project" value="InterPro"/>
</dbReference>
<dbReference type="AlphaFoldDB" id="A0A6C0F1F8"/>
<protein>
    <submittedName>
        <fullName evidence="7">Uncharacterized protein</fullName>
    </submittedName>
</protein>
<name>A0A6C0F1F8_9ZZZZ</name>
<organism evidence="7">
    <name type="scientific">viral metagenome</name>
    <dbReference type="NCBI Taxonomy" id="1070528"/>
    <lineage>
        <taxon>unclassified sequences</taxon>
        <taxon>metagenomes</taxon>
        <taxon>organismal metagenomes</taxon>
    </lineage>
</organism>
<evidence type="ECO:0000256" key="5">
    <source>
        <dbReference type="ARBA" id="ARBA00023136"/>
    </source>
</evidence>
<evidence type="ECO:0000256" key="3">
    <source>
        <dbReference type="ARBA" id="ARBA00022801"/>
    </source>
</evidence>
<feature type="transmembrane region" description="Helical" evidence="6">
    <location>
        <begin position="101"/>
        <end position="121"/>
    </location>
</feature>
<evidence type="ECO:0000256" key="6">
    <source>
        <dbReference type="SAM" id="Phobius"/>
    </source>
</evidence>
<keyword evidence="5 6" id="KW-0472">Membrane</keyword>
<evidence type="ECO:0000313" key="7">
    <source>
        <dbReference type="EMBL" id="QHT35228.1"/>
    </source>
</evidence>
<comment type="subcellular location">
    <subcellularLocation>
        <location evidence="1">Membrane</location>
        <topology evidence="1">Multi-pass membrane protein</topology>
    </subcellularLocation>
</comment>